<dbReference type="Proteomes" id="UP001201262">
    <property type="component" value="Unassembled WGS sequence"/>
</dbReference>
<protein>
    <submittedName>
        <fullName evidence="1">Uncharacterized protein</fullName>
    </submittedName>
</protein>
<evidence type="ECO:0000313" key="2">
    <source>
        <dbReference type="Proteomes" id="UP001201262"/>
    </source>
</evidence>
<proteinExistence type="predicted"/>
<keyword evidence="2" id="KW-1185">Reference proteome</keyword>
<evidence type="ECO:0000313" key="1">
    <source>
        <dbReference type="EMBL" id="KAH8689122.1"/>
    </source>
</evidence>
<dbReference type="RefSeq" id="XP_046065548.1">
    <property type="nucleotide sequence ID" value="XM_046221337.1"/>
</dbReference>
<comment type="caution">
    <text evidence="1">The sequence shown here is derived from an EMBL/GenBank/DDBJ whole genome shotgun (WGS) entry which is preliminary data.</text>
</comment>
<dbReference type="EMBL" id="JAJTJA010000016">
    <property type="protein sequence ID" value="KAH8689122.1"/>
    <property type="molecule type" value="Genomic_DNA"/>
</dbReference>
<name>A0AAD4KDG8_9EURO</name>
<accession>A0AAD4KDG8</accession>
<reference evidence="1" key="1">
    <citation type="submission" date="2021-12" db="EMBL/GenBank/DDBJ databases">
        <title>Convergent genome expansion in fungi linked to evolution of root-endophyte symbiosis.</title>
        <authorList>
            <consortium name="DOE Joint Genome Institute"/>
            <person name="Ke Y.-H."/>
            <person name="Bonito G."/>
            <person name="Liao H.-L."/>
            <person name="Looney B."/>
            <person name="Rojas-Flechas A."/>
            <person name="Nash J."/>
            <person name="Hameed K."/>
            <person name="Schadt C."/>
            <person name="Martin F."/>
            <person name="Crous P.W."/>
            <person name="Miettinen O."/>
            <person name="Magnuson J.K."/>
            <person name="Labbe J."/>
            <person name="Jacobson D."/>
            <person name="Doktycz M.J."/>
            <person name="Veneault-Fourrey C."/>
            <person name="Kuo A."/>
            <person name="Mondo S."/>
            <person name="Calhoun S."/>
            <person name="Riley R."/>
            <person name="Ohm R."/>
            <person name="LaButti K."/>
            <person name="Andreopoulos B."/>
            <person name="Pangilinan J."/>
            <person name="Nolan M."/>
            <person name="Tritt A."/>
            <person name="Clum A."/>
            <person name="Lipzen A."/>
            <person name="Daum C."/>
            <person name="Barry K."/>
            <person name="Grigoriev I.V."/>
            <person name="Vilgalys R."/>
        </authorList>
    </citation>
    <scope>NUCLEOTIDE SEQUENCE</scope>
    <source>
        <strain evidence="1">PMI_201</strain>
    </source>
</reference>
<dbReference type="AlphaFoldDB" id="A0AAD4KDG8"/>
<organism evidence="1 2">
    <name type="scientific">Talaromyces proteolyticus</name>
    <dbReference type="NCBI Taxonomy" id="1131652"/>
    <lineage>
        <taxon>Eukaryota</taxon>
        <taxon>Fungi</taxon>
        <taxon>Dikarya</taxon>
        <taxon>Ascomycota</taxon>
        <taxon>Pezizomycotina</taxon>
        <taxon>Eurotiomycetes</taxon>
        <taxon>Eurotiomycetidae</taxon>
        <taxon>Eurotiales</taxon>
        <taxon>Trichocomaceae</taxon>
        <taxon>Talaromyces</taxon>
        <taxon>Talaromyces sect. Bacilispori</taxon>
    </lineage>
</organism>
<dbReference type="GeneID" id="70251624"/>
<sequence>MATFLYLVLAPTWQKRHVMELPWGNPPDCDYILKEELADLFHEKNPTEYDYSRFFGDNTWCPDRVMLRQGIRLGLHLSRNGIIHVDDEVDSPLKSAEANPKHVFPEDPALHERSRDGVPTIGFNSQQQMEGKTIWLRCGVLCVEHPFPDTPNDVQGSSDEKPIYTISTKSSTDDIVTIRCKKGTIYMVIPSGIHHKTLLAWLRYTMLRLYGSPSTHNWIWEEDGKPSAYVAYLEIRLPIFTSVDVEEENASRTTSESAESFVIRKGDFCFLYQLFWEYFCIKRGLVTSTMGWSTAEWARVQRGILRTWSPSTVAKRYRNGDLHLSDYTDITVDDRTVRRKFSIVVPGQNLSQDHAQIVN</sequence>
<gene>
    <name evidence="1" type="ORF">BGW36DRAFT_433886</name>
</gene>